<dbReference type="Pfam" id="PF02548">
    <property type="entry name" value="Pantoate_transf"/>
    <property type="match status" value="1"/>
</dbReference>
<name>A0A0W8G7F1_9ZZZZ</name>
<dbReference type="PANTHER" id="PTHR20881">
    <property type="entry name" value="3-METHYL-2-OXOBUTANOATE HYDROXYMETHYLTRANSFERASE"/>
    <property type="match status" value="1"/>
</dbReference>
<dbReference type="SUPFAM" id="SSF51621">
    <property type="entry name" value="Phosphoenolpyruvate/pyruvate domain"/>
    <property type="match status" value="1"/>
</dbReference>
<dbReference type="EC" id="2.1.2.11" evidence="3"/>
<protein>
    <recommendedName>
        <fullName evidence="3">3-methyl-2-oxobutanoate hydroxymethyltransferase</fullName>
        <ecNumber evidence="3">2.1.2.11</ecNumber>
    </recommendedName>
</protein>
<dbReference type="GO" id="GO:0032259">
    <property type="term" value="P:methylation"/>
    <property type="evidence" value="ECO:0007669"/>
    <property type="project" value="UniProtKB-KW"/>
</dbReference>
<dbReference type="NCBIfam" id="TIGR00222">
    <property type="entry name" value="panB"/>
    <property type="match status" value="1"/>
</dbReference>
<keyword evidence="4 5" id="KW-0808">Transferase</keyword>
<comment type="similarity">
    <text evidence="2">Belongs to the PanB family.</text>
</comment>
<dbReference type="GO" id="GO:0005739">
    <property type="term" value="C:mitochondrion"/>
    <property type="evidence" value="ECO:0007669"/>
    <property type="project" value="TreeGrafter"/>
</dbReference>
<dbReference type="EMBL" id="LNQE01000136">
    <property type="protein sequence ID" value="KUG29071.1"/>
    <property type="molecule type" value="Genomic_DNA"/>
</dbReference>
<dbReference type="InterPro" id="IPR040442">
    <property type="entry name" value="Pyrv_kinase-like_dom_sf"/>
</dbReference>
<dbReference type="Gene3D" id="3.20.20.60">
    <property type="entry name" value="Phosphoenolpyruvate-binding domains"/>
    <property type="match status" value="1"/>
</dbReference>
<comment type="caution">
    <text evidence="5">The sequence shown here is derived from an EMBL/GenBank/DDBJ whole genome shotgun (WGS) entry which is preliminary data.</text>
</comment>
<proteinExistence type="inferred from homology"/>
<dbReference type="GO" id="GO:0003864">
    <property type="term" value="F:3-methyl-2-oxobutanoate hydroxymethyltransferase activity"/>
    <property type="evidence" value="ECO:0007669"/>
    <property type="project" value="UniProtKB-EC"/>
</dbReference>
<dbReference type="HAMAP" id="MF_00156">
    <property type="entry name" value="PanB"/>
    <property type="match status" value="1"/>
</dbReference>
<dbReference type="InterPro" id="IPR015813">
    <property type="entry name" value="Pyrv/PenolPyrv_kinase-like_dom"/>
</dbReference>
<dbReference type="GO" id="GO:0008168">
    <property type="term" value="F:methyltransferase activity"/>
    <property type="evidence" value="ECO:0007669"/>
    <property type="project" value="UniProtKB-KW"/>
</dbReference>
<dbReference type="PANTHER" id="PTHR20881:SF0">
    <property type="entry name" value="3-METHYL-2-OXOBUTANOATE HYDROXYMETHYLTRANSFERASE"/>
    <property type="match status" value="1"/>
</dbReference>
<evidence type="ECO:0000313" key="5">
    <source>
        <dbReference type="EMBL" id="KUG29071.1"/>
    </source>
</evidence>
<dbReference type="FunFam" id="3.20.20.60:FF:000003">
    <property type="entry name" value="3-methyl-2-oxobutanoate hydroxymethyltransferase"/>
    <property type="match status" value="1"/>
</dbReference>
<gene>
    <name evidence="5" type="ORF">ASZ90_001048</name>
</gene>
<accession>A0A0W8G7F1</accession>
<reference evidence="5" key="1">
    <citation type="journal article" date="2015" name="Proc. Natl. Acad. Sci. U.S.A.">
        <title>Networks of energetic and metabolic interactions define dynamics in microbial communities.</title>
        <authorList>
            <person name="Embree M."/>
            <person name="Liu J.K."/>
            <person name="Al-Bassam M.M."/>
            <person name="Zengler K."/>
        </authorList>
    </citation>
    <scope>NUCLEOTIDE SEQUENCE</scope>
</reference>
<dbReference type="InterPro" id="IPR003700">
    <property type="entry name" value="Pantoate_hydroxy_MeTrfase"/>
</dbReference>
<evidence type="ECO:0000256" key="3">
    <source>
        <dbReference type="ARBA" id="ARBA00012618"/>
    </source>
</evidence>
<dbReference type="NCBIfam" id="NF001452">
    <property type="entry name" value="PRK00311.1"/>
    <property type="match status" value="1"/>
</dbReference>
<dbReference type="AlphaFoldDB" id="A0A0W8G7F1"/>
<dbReference type="PIRSF" id="PIRSF000388">
    <property type="entry name" value="Pantoate_hydroxy_MeTrfase"/>
    <property type="match status" value="1"/>
</dbReference>
<sequence>MPDKRVTVPEILSAKGHRRLAVVTAYDYASARIADEAGMDILLVGDSLAMVVLGHDDTLSVTMDEMLHHTRAVARGTRRALVVGDMPFLSYQVSVPKAVENAGRFLKEGRAQAVKIEGGRETAPQIRAMVDAGIPVMGHVGLRPQQVARLGGFKVQSKTAAEAAHLLEDALIVAEAGCFAVVLEAIPARVARVVSQKLPVPTIGIGAGGGCDGQVLVYHDVLGLYDRFTPRFVKRYAELGAASREALARYAAEVRDGGFPAPEHEFSIDDDEFERFTG</sequence>
<evidence type="ECO:0000256" key="1">
    <source>
        <dbReference type="ARBA" id="ARBA00005033"/>
    </source>
</evidence>
<organism evidence="5">
    <name type="scientific">hydrocarbon metagenome</name>
    <dbReference type="NCBI Taxonomy" id="938273"/>
    <lineage>
        <taxon>unclassified sequences</taxon>
        <taxon>metagenomes</taxon>
        <taxon>ecological metagenomes</taxon>
    </lineage>
</organism>
<evidence type="ECO:0000256" key="4">
    <source>
        <dbReference type="ARBA" id="ARBA00022679"/>
    </source>
</evidence>
<dbReference type="GO" id="GO:0000287">
    <property type="term" value="F:magnesium ion binding"/>
    <property type="evidence" value="ECO:0007669"/>
    <property type="project" value="TreeGrafter"/>
</dbReference>
<comment type="pathway">
    <text evidence="1">Cofactor biosynthesis; (R)-pantothenate biosynthesis; (R)-pantoate from 3-methyl-2-oxobutanoate: step 1/2.</text>
</comment>
<keyword evidence="5" id="KW-0489">Methyltransferase</keyword>
<dbReference type="GO" id="GO:0015940">
    <property type="term" value="P:pantothenate biosynthetic process"/>
    <property type="evidence" value="ECO:0007669"/>
    <property type="project" value="InterPro"/>
</dbReference>
<dbReference type="CDD" id="cd06557">
    <property type="entry name" value="KPHMT-like"/>
    <property type="match status" value="1"/>
</dbReference>
<evidence type="ECO:0000256" key="2">
    <source>
        <dbReference type="ARBA" id="ARBA00008676"/>
    </source>
</evidence>